<feature type="compositionally biased region" description="Low complexity" evidence="1">
    <location>
        <begin position="9"/>
        <end position="20"/>
    </location>
</feature>
<dbReference type="Proteomes" id="UP001144280">
    <property type="component" value="Unassembled WGS sequence"/>
</dbReference>
<evidence type="ECO:0000256" key="1">
    <source>
        <dbReference type="SAM" id="MobiDB-lite"/>
    </source>
</evidence>
<sequence>MATVDLSHHSPTQPHHQSPTALEYSPVTLTTKLVIVLRADLPAASAANAAAVLALSLGGRLPHPAAADAKDGSGELHAGLNPHPVPILSATADQLRDLHRIARANGDLITVGFNEVARQARTYDGYMAALAATPADEIDYVAVAAYGPRNRITALTKRLPLYAAEAPVNAQPYSTRRRAGLFPAVDDRRFTTPANGNERQLLHDMLRAQRNTLTLKCSDVEKALASRTVPPSTLSLLGLIRHLADVERRWFRQVLAGQHAPPRFSSQTNPDGDFDDAVPDPTVIAAARRAWHDEVTFADTFIAKARDLDVEGHDTWRGTVSLRWVLIHMIEEYARHNGHADLLRERIDGTIGM</sequence>
<name>A0ABQ5QVK6_9ACTN</name>
<dbReference type="SUPFAM" id="SSF109854">
    <property type="entry name" value="DinB/YfiT-like putative metalloenzymes"/>
    <property type="match status" value="1"/>
</dbReference>
<protein>
    <recommendedName>
        <fullName evidence="4">Mini-circle protein</fullName>
    </recommendedName>
</protein>
<feature type="region of interest" description="Disordered" evidence="1">
    <location>
        <begin position="1"/>
        <end position="23"/>
    </location>
</feature>
<accession>A0ABQ5QVK6</accession>
<dbReference type="Pfam" id="PF09391">
    <property type="entry name" value="DUF2000"/>
    <property type="match status" value="1"/>
</dbReference>
<dbReference type="InterPro" id="IPR023476">
    <property type="entry name" value="Pep_tRNA_hydro_II_dom_sf"/>
</dbReference>
<dbReference type="Gene3D" id="3.40.1490.10">
    <property type="entry name" value="Bit1"/>
    <property type="match status" value="1"/>
</dbReference>
<dbReference type="InterPro" id="IPR034660">
    <property type="entry name" value="DinB/YfiT-like"/>
</dbReference>
<dbReference type="Pfam" id="PF04978">
    <property type="entry name" value="MST"/>
    <property type="match status" value="1"/>
</dbReference>
<evidence type="ECO:0008006" key="4">
    <source>
        <dbReference type="Google" id="ProtNLM"/>
    </source>
</evidence>
<reference evidence="2" key="1">
    <citation type="submission" date="2022-12" db="EMBL/GenBank/DDBJ databases">
        <title>New Phytohabitans aurantiacus sp. RD004123 nov., an actinomycete isolated from soil.</title>
        <authorList>
            <person name="Triningsih D.W."/>
            <person name="Harunari E."/>
            <person name="Igarashi Y."/>
        </authorList>
    </citation>
    <scope>NUCLEOTIDE SEQUENCE</scope>
    <source>
        <strain evidence="2">RD004123</strain>
    </source>
</reference>
<dbReference type="InterPro" id="IPR007061">
    <property type="entry name" value="MST-like"/>
</dbReference>
<dbReference type="Gene3D" id="1.20.120.450">
    <property type="entry name" value="dinb family like domain"/>
    <property type="match status" value="1"/>
</dbReference>
<evidence type="ECO:0000313" key="3">
    <source>
        <dbReference type="Proteomes" id="UP001144280"/>
    </source>
</evidence>
<keyword evidence="3" id="KW-1185">Reference proteome</keyword>
<evidence type="ECO:0000313" key="2">
    <source>
        <dbReference type="EMBL" id="GLH98606.1"/>
    </source>
</evidence>
<dbReference type="SUPFAM" id="SSF102462">
    <property type="entry name" value="Peptidyl-tRNA hydrolase II"/>
    <property type="match status" value="1"/>
</dbReference>
<comment type="caution">
    <text evidence="2">The sequence shown here is derived from an EMBL/GenBank/DDBJ whole genome shotgun (WGS) entry which is preliminary data.</text>
</comment>
<dbReference type="InterPro" id="IPR018988">
    <property type="entry name" value="DUF2000"/>
</dbReference>
<gene>
    <name evidence="2" type="ORF">Pa4123_38810</name>
</gene>
<dbReference type="EMBL" id="BSDI01000017">
    <property type="protein sequence ID" value="GLH98606.1"/>
    <property type="molecule type" value="Genomic_DNA"/>
</dbReference>
<organism evidence="2 3">
    <name type="scientific">Phytohabitans aurantiacus</name>
    <dbReference type="NCBI Taxonomy" id="3016789"/>
    <lineage>
        <taxon>Bacteria</taxon>
        <taxon>Bacillati</taxon>
        <taxon>Actinomycetota</taxon>
        <taxon>Actinomycetes</taxon>
        <taxon>Micromonosporales</taxon>
        <taxon>Micromonosporaceae</taxon>
    </lineage>
</organism>
<proteinExistence type="predicted"/>